<gene>
    <name evidence="2" type="ORF">ASPTUDRAFT_683924</name>
</gene>
<evidence type="ECO:0000313" key="3">
    <source>
        <dbReference type="Proteomes" id="UP000184304"/>
    </source>
</evidence>
<feature type="transmembrane region" description="Helical" evidence="1">
    <location>
        <begin position="128"/>
        <end position="147"/>
    </location>
</feature>
<keyword evidence="1" id="KW-1133">Transmembrane helix</keyword>
<sequence>MIAISSHLGNLSCSIIRPSTTIHDTSLGLTDTFGPQLFFFFCSVTRSFQPPSPYYCCNPYFDILGPFSRRWRCMCECVCLRWRSASVFESRLWVAFCTFIRGTAGQMPLWLCFVARWGRGLALSSLFYLPFFFPLVDFVGATVCMCARLISMQLFLLPCGWYFIYVVLLVRGWPLY</sequence>
<feature type="transmembrane region" description="Helical" evidence="1">
    <location>
        <begin position="92"/>
        <end position="116"/>
    </location>
</feature>
<reference evidence="3" key="1">
    <citation type="journal article" date="2017" name="Genome Biol.">
        <title>Comparative genomics reveals high biological diversity and specific adaptations in the industrially and medically important fungal genus Aspergillus.</title>
        <authorList>
            <person name="de Vries R.P."/>
            <person name="Riley R."/>
            <person name="Wiebenga A."/>
            <person name="Aguilar-Osorio G."/>
            <person name="Amillis S."/>
            <person name="Uchima C.A."/>
            <person name="Anderluh G."/>
            <person name="Asadollahi M."/>
            <person name="Askin M."/>
            <person name="Barry K."/>
            <person name="Battaglia E."/>
            <person name="Bayram O."/>
            <person name="Benocci T."/>
            <person name="Braus-Stromeyer S.A."/>
            <person name="Caldana C."/>
            <person name="Canovas D."/>
            <person name="Cerqueira G.C."/>
            <person name="Chen F."/>
            <person name="Chen W."/>
            <person name="Choi C."/>
            <person name="Clum A."/>
            <person name="Dos Santos R.A."/>
            <person name="Damasio A.R."/>
            <person name="Diallinas G."/>
            <person name="Emri T."/>
            <person name="Fekete E."/>
            <person name="Flipphi M."/>
            <person name="Freyberg S."/>
            <person name="Gallo A."/>
            <person name="Gournas C."/>
            <person name="Habgood R."/>
            <person name="Hainaut M."/>
            <person name="Harispe M.L."/>
            <person name="Henrissat B."/>
            <person name="Hilden K.S."/>
            <person name="Hope R."/>
            <person name="Hossain A."/>
            <person name="Karabika E."/>
            <person name="Karaffa L."/>
            <person name="Karanyi Z."/>
            <person name="Krasevec N."/>
            <person name="Kuo A."/>
            <person name="Kusch H."/>
            <person name="LaButti K."/>
            <person name="Lagendijk E.L."/>
            <person name="Lapidus A."/>
            <person name="Levasseur A."/>
            <person name="Lindquist E."/>
            <person name="Lipzen A."/>
            <person name="Logrieco A.F."/>
            <person name="MacCabe A."/>
            <person name="Maekelae M.R."/>
            <person name="Malavazi I."/>
            <person name="Melin P."/>
            <person name="Meyer V."/>
            <person name="Mielnichuk N."/>
            <person name="Miskei M."/>
            <person name="Molnar A.P."/>
            <person name="Mule G."/>
            <person name="Ngan C.Y."/>
            <person name="Orejas M."/>
            <person name="Orosz E."/>
            <person name="Ouedraogo J.P."/>
            <person name="Overkamp K.M."/>
            <person name="Park H.-S."/>
            <person name="Perrone G."/>
            <person name="Piumi F."/>
            <person name="Punt P.J."/>
            <person name="Ram A.F."/>
            <person name="Ramon A."/>
            <person name="Rauscher S."/>
            <person name="Record E."/>
            <person name="Riano-Pachon D.M."/>
            <person name="Robert V."/>
            <person name="Roehrig J."/>
            <person name="Ruller R."/>
            <person name="Salamov A."/>
            <person name="Salih N.S."/>
            <person name="Samson R.A."/>
            <person name="Sandor E."/>
            <person name="Sanguinetti M."/>
            <person name="Schuetze T."/>
            <person name="Sepcic K."/>
            <person name="Shelest E."/>
            <person name="Sherlock G."/>
            <person name="Sophianopoulou V."/>
            <person name="Squina F.M."/>
            <person name="Sun H."/>
            <person name="Susca A."/>
            <person name="Todd R.B."/>
            <person name="Tsang A."/>
            <person name="Unkles S.E."/>
            <person name="van de Wiele N."/>
            <person name="van Rossen-Uffink D."/>
            <person name="Oliveira J.V."/>
            <person name="Vesth T.C."/>
            <person name="Visser J."/>
            <person name="Yu J.-H."/>
            <person name="Zhou M."/>
            <person name="Andersen M.R."/>
            <person name="Archer D.B."/>
            <person name="Baker S.E."/>
            <person name="Benoit I."/>
            <person name="Brakhage A.A."/>
            <person name="Braus G.H."/>
            <person name="Fischer R."/>
            <person name="Frisvad J.C."/>
            <person name="Goldman G.H."/>
            <person name="Houbraken J."/>
            <person name="Oakley B."/>
            <person name="Pocsi I."/>
            <person name="Scazzocchio C."/>
            <person name="Seiboth B."/>
            <person name="vanKuyk P.A."/>
            <person name="Wortman J."/>
            <person name="Dyer P.S."/>
            <person name="Grigoriev I.V."/>
        </authorList>
    </citation>
    <scope>NUCLEOTIDE SEQUENCE [LARGE SCALE GENOMIC DNA]</scope>
    <source>
        <strain evidence="3">CBS 134.48</strain>
    </source>
</reference>
<accession>A0A1L9N050</accession>
<evidence type="ECO:0000313" key="2">
    <source>
        <dbReference type="EMBL" id="OJI82669.1"/>
    </source>
</evidence>
<feature type="transmembrane region" description="Helical" evidence="1">
    <location>
        <begin position="154"/>
        <end position="173"/>
    </location>
</feature>
<dbReference type="EMBL" id="KV878204">
    <property type="protein sequence ID" value="OJI82669.1"/>
    <property type="molecule type" value="Genomic_DNA"/>
</dbReference>
<dbReference type="OMA" id="CGWYFIY"/>
<dbReference type="VEuPathDB" id="FungiDB:ASPTUDRAFT_683924"/>
<dbReference type="AlphaFoldDB" id="A0A1L9N050"/>
<keyword evidence="1" id="KW-0812">Transmembrane</keyword>
<proteinExistence type="predicted"/>
<keyword evidence="1" id="KW-0472">Membrane</keyword>
<protein>
    <submittedName>
        <fullName evidence="2">Uncharacterized protein</fullName>
    </submittedName>
</protein>
<name>A0A1L9N050_ASPTC</name>
<organism evidence="2 3">
    <name type="scientific">Aspergillus tubingensis (strain CBS 134.48)</name>
    <dbReference type="NCBI Taxonomy" id="767770"/>
    <lineage>
        <taxon>Eukaryota</taxon>
        <taxon>Fungi</taxon>
        <taxon>Dikarya</taxon>
        <taxon>Ascomycota</taxon>
        <taxon>Pezizomycotina</taxon>
        <taxon>Eurotiomycetes</taxon>
        <taxon>Eurotiomycetidae</taxon>
        <taxon>Eurotiales</taxon>
        <taxon>Aspergillaceae</taxon>
        <taxon>Aspergillus</taxon>
        <taxon>Aspergillus subgen. Circumdati</taxon>
    </lineage>
</organism>
<evidence type="ECO:0000256" key="1">
    <source>
        <dbReference type="SAM" id="Phobius"/>
    </source>
</evidence>
<dbReference type="Proteomes" id="UP000184304">
    <property type="component" value="Unassembled WGS sequence"/>
</dbReference>
<keyword evidence="3" id="KW-1185">Reference proteome</keyword>